<dbReference type="SUPFAM" id="SSF69593">
    <property type="entry name" value="Glycerol-3-phosphate (1)-acyltransferase"/>
    <property type="match status" value="1"/>
</dbReference>
<feature type="region of interest" description="Disordered" evidence="4">
    <location>
        <begin position="28"/>
        <end position="116"/>
    </location>
</feature>
<dbReference type="OrthoDB" id="189226at2759"/>
<feature type="compositionally biased region" description="Low complexity" evidence="4">
    <location>
        <begin position="28"/>
        <end position="42"/>
    </location>
</feature>
<dbReference type="Proteomes" id="UP000707451">
    <property type="component" value="Unassembled WGS sequence"/>
</dbReference>
<dbReference type="GO" id="GO:0016746">
    <property type="term" value="F:acyltransferase activity"/>
    <property type="evidence" value="ECO:0007669"/>
    <property type="project" value="UniProtKB-KW"/>
</dbReference>
<evidence type="ECO:0000256" key="2">
    <source>
        <dbReference type="ARBA" id="ARBA00022679"/>
    </source>
</evidence>
<dbReference type="PANTHER" id="PTHR10983">
    <property type="entry name" value="1-ACYLGLYCEROL-3-PHOSPHATE ACYLTRANSFERASE-RELATED"/>
    <property type="match status" value="1"/>
</dbReference>
<reference evidence="7" key="1">
    <citation type="submission" date="2021-06" db="EMBL/GenBank/DDBJ databases">
        <title>Genome Sequence of Mortierella hyaline Strain SCG-10, a Cold-Adapted, Nitrate-Reducing Fungus Isolated from Soil in Minnesota, USA.</title>
        <authorList>
            <person name="Aldossari N."/>
        </authorList>
    </citation>
    <scope>NUCLEOTIDE SEQUENCE</scope>
    <source>
        <strain evidence="7">SCG-10</strain>
    </source>
</reference>
<dbReference type="EMBL" id="JAHRHY010000006">
    <property type="protein sequence ID" value="KAG9068395.1"/>
    <property type="molecule type" value="Genomic_DNA"/>
</dbReference>
<evidence type="ECO:0000256" key="1">
    <source>
        <dbReference type="ARBA" id="ARBA00008655"/>
    </source>
</evidence>
<evidence type="ECO:0000256" key="5">
    <source>
        <dbReference type="SAM" id="Phobius"/>
    </source>
</evidence>
<dbReference type="CDD" id="cd07990">
    <property type="entry name" value="LPLAT_LCLAT1-like"/>
    <property type="match status" value="1"/>
</dbReference>
<keyword evidence="5" id="KW-1133">Transmembrane helix</keyword>
<dbReference type="SMART" id="SM00563">
    <property type="entry name" value="PlsC"/>
    <property type="match status" value="1"/>
</dbReference>
<dbReference type="AlphaFoldDB" id="A0A9P8BU83"/>
<evidence type="ECO:0000313" key="8">
    <source>
        <dbReference type="Proteomes" id="UP000707451"/>
    </source>
</evidence>
<evidence type="ECO:0000256" key="4">
    <source>
        <dbReference type="SAM" id="MobiDB-lite"/>
    </source>
</evidence>
<sequence length="624" mass="69067">MKKHVVDYKSDEEKTATARRAILLPLVASTLSPLSSPVTSPTGSPPGSPRASPSSALLGLSSASAGGHPFFASSSSPPSSSSQERLLSTVQASNVTNNDTNTNATTTTTKEHTSTSMTVAKLDPNNADGGIDVLSPTAGFSPPLSPLSNKKSSSFSSSTTTTTTTATFTTENNKTAPTTTTHTKTTKTTTNGKGGNIKYEVFDKETGEKVQRSRPVQGPKMNPIYKTLRAFAWALYFNLGASLISMTQVLSLPLAVIAPGVYRRHINRTEGHFGAFLLKMNQFFAPSDIVLTGDESIRGIVKVYKGRRLQHGKDGEKVKDEKTYGKDETILDMPERMIFISNHQIYSDWMYLWCFSYFAEKHRALKIILRGDLTWIPVFGCSVSIEKGMRFFDFILLKRNDWAHDKRAIEENLDRVNAKDPLWLVVFPEGTVVSRGTRKRSATFAEKAGLADHRHVLLPRTSGLFVCINKLRGSVEYLYDATVGYSGIAYGEIPQELYPLPGLYLNEAQPKDINMHLRRFAIKEIPETEAEFVEWVRQRWLEKDELMEEFYTTGKFPSQLTLEDIGGGKEDGEEKEVVKKKGGESVRIPLKSRAMLDYLSPSALNVIALPMVALAIRYALQYSS</sequence>
<organism evidence="7 8">
    <name type="scientific">Linnemannia hyalina</name>
    <dbReference type="NCBI Taxonomy" id="64524"/>
    <lineage>
        <taxon>Eukaryota</taxon>
        <taxon>Fungi</taxon>
        <taxon>Fungi incertae sedis</taxon>
        <taxon>Mucoromycota</taxon>
        <taxon>Mortierellomycotina</taxon>
        <taxon>Mortierellomycetes</taxon>
        <taxon>Mortierellales</taxon>
        <taxon>Mortierellaceae</taxon>
        <taxon>Linnemannia</taxon>
    </lineage>
</organism>
<evidence type="ECO:0000313" key="7">
    <source>
        <dbReference type="EMBL" id="KAG9068395.1"/>
    </source>
</evidence>
<dbReference type="GO" id="GO:0036149">
    <property type="term" value="P:phosphatidylinositol acyl-chain remodeling"/>
    <property type="evidence" value="ECO:0007669"/>
    <property type="project" value="TreeGrafter"/>
</dbReference>
<keyword evidence="8" id="KW-1185">Reference proteome</keyword>
<feature type="compositionally biased region" description="Polar residues" evidence="4">
    <location>
        <begin position="83"/>
        <end position="92"/>
    </location>
</feature>
<name>A0A9P8BU83_9FUNG</name>
<feature type="compositionally biased region" description="Low complexity" evidence="4">
    <location>
        <begin position="93"/>
        <end position="116"/>
    </location>
</feature>
<keyword evidence="5" id="KW-0812">Transmembrane</keyword>
<gene>
    <name evidence="7" type="ORF">KI688_010663</name>
</gene>
<keyword evidence="2" id="KW-0808">Transferase</keyword>
<feature type="domain" description="Phospholipid/glycerol acyltransferase" evidence="6">
    <location>
        <begin position="337"/>
        <end position="465"/>
    </location>
</feature>
<evidence type="ECO:0000259" key="6">
    <source>
        <dbReference type="SMART" id="SM00563"/>
    </source>
</evidence>
<feature type="transmembrane region" description="Helical" evidence="5">
    <location>
        <begin position="598"/>
        <end position="620"/>
    </location>
</feature>
<feature type="region of interest" description="Disordered" evidence="4">
    <location>
        <begin position="144"/>
        <end position="197"/>
    </location>
</feature>
<proteinExistence type="inferred from homology"/>
<protein>
    <recommendedName>
        <fullName evidence="6">Phospholipid/glycerol acyltransferase domain-containing protein</fullName>
    </recommendedName>
</protein>
<feature type="compositionally biased region" description="Low complexity" evidence="4">
    <location>
        <begin position="49"/>
        <end position="82"/>
    </location>
</feature>
<feature type="compositionally biased region" description="Low complexity" evidence="4">
    <location>
        <begin position="144"/>
        <end position="191"/>
    </location>
</feature>
<dbReference type="InterPro" id="IPR002123">
    <property type="entry name" value="Plipid/glycerol_acylTrfase"/>
</dbReference>
<comment type="similarity">
    <text evidence="1">Belongs to the 1-acyl-sn-glycerol-3-phosphate acyltransferase family.</text>
</comment>
<dbReference type="Pfam" id="PF01553">
    <property type="entry name" value="Acyltransferase"/>
    <property type="match status" value="1"/>
</dbReference>
<keyword evidence="5" id="KW-0472">Membrane</keyword>
<evidence type="ECO:0000256" key="3">
    <source>
        <dbReference type="ARBA" id="ARBA00023315"/>
    </source>
</evidence>
<keyword evidence="3" id="KW-0012">Acyltransferase</keyword>
<accession>A0A9P8BU83</accession>
<dbReference type="InterPro" id="IPR032098">
    <property type="entry name" value="Acyltransf_C"/>
</dbReference>
<dbReference type="GO" id="GO:0005783">
    <property type="term" value="C:endoplasmic reticulum"/>
    <property type="evidence" value="ECO:0007669"/>
    <property type="project" value="TreeGrafter"/>
</dbReference>
<comment type="caution">
    <text evidence="7">The sequence shown here is derived from an EMBL/GenBank/DDBJ whole genome shotgun (WGS) entry which is preliminary data.</text>
</comment>
<dbReference type="PANTHER" id="PTHR10983:SF16">
    <property type="entry name" value="LYSOCARDIOLIPIN ACYLTRANSFERASE 1"/>
    <property type="match status" value="1"/>
</dbReference>
<feature type="transmembrane region" description="Helical" evidence="5">
    <location>
        <begin position="230"/>
        <end position="258"/>
    </location>
</feature>
<dbReference type="Pfam" id="PF16076">
    <property type="entry name" value="Acyltransf_C"/>
    <property type="match status" value="1"/>
</dbReference>